<keyword evidence="2" id="KW-1185">Reference proteome</keyword>
<protein>
    <submittedName>
        <fullName evidence="1">Uncharacterized protein</fullName>
    </submittedName>
</protein>
<sequence length="106" mass="10735">MPIIINGKVYNGSNVTIRGSQVIIDGKPHGDAVSGVVEVRITEGTPVSVQSDMDVHCGDVAGDVTAGMDVECGSVGGNVRSGMSITCGDVSGDINAGMGVSMGRRR</sequence>
<comment type="caution">
    <text evidence="1">The sequence shown here is derived from an EMBL/GenBank/DDBJ whole genome shotgun (WGS) entry which is preliminary data.</text>
</comment>
<accession>A0ABU7TMR6</accession>
<proteinExistence type="predicted"/>
<organism evidence="1 2">
    <name type="scientific">Methylobacterium oryzae</name>
    <dbReference type="NCBI Taxonomy" id="334852"/>
    <lineage>
        <taxon>Bacteria</taxon>
        <taxon>Pseudomonadati</taxon>
        <taxon>Pseudomonadota</taxon>
        <taxon>Alphaproteobacteria</taxon>
        <taxon>Hyphomicrobiales</taxon>
        <taxon>Methylobacteriaceae</taxon>
        <taxon>Methylobacterium</taxon>
    </lineage>
</organism>
<name>A0ABU7TMR6_9HYPH</name>
<dbReference type="Proteomes" id="UP001355206">
    <property type="component" value="Unassembled WGS sequence"/>
</dbReference>
<reference evidence="1 2" key="1">
    <citation type="journal article" date="2012" name="Genet. Mol. Biol.">
        <title>Analysis of 16S rRNA and mxaF genes revealing insights into Methylobacterium niche-specific plant association.</title>
        <authorList>
            <person name="Dourado M.N."/>
            <person name="Andreote F.D."/>
            <person name="Dini-Andreote F."/>
            <person name="Conti R."/>
            <person name="Araujo J.M."/>
            <person name="Araujo W.L."/>
        </authorList>
    </citation>
    <scope>NUCLEOTIDE SEQUENCE [LARGE SCALE GENOMIC DNA]</scope>
    <source>
        <strain evidence="1 2">TC3-10</strain>
    </source>
</reference>
<evidence type="ECO:0000313" key="2">
    <source>
        <dbReference type="Proteomes" id="UP001355206"/>
    </source>
</evidence>
<gene>
    <name evidence="1" type="ORF">MOTC310_11810</name>
</gene>
<dbReference type="EMBL" id="MLCA01000006">
    <property type="protein sequence ID" value="MEE7491110.1"/>
    <property type="molecule type" value="Genomic_DNA"/>
</dbReference>
<dbReference type="RefSeq" id="WP_331301896.1">
    <property type="nucleotide sequence ID" value="NZ_MLCA01000006.1"/>
</dbReference>
<evidence type="ECO:0000313" key="1">
    <source>
        <dbReference type="EMBL" id="MEE7491110.1"/>
    </source>
</evidence>